<dbReference type="PANTHER" id="PTHR30061">
    <property type="entry name" value="MALTOSE-BINDING PERIPLASMIC PROTEIN"/>
    <property type="match status" value="1"/>
</dbReference>
<evidence type="ECO:0000256" key="2">
    <source>
        <dbReference type="ARBA" id="ARBA00022448"/>
    </source>
</evidence>
<dbReference type="PANTHER" id="PTHR30061:SF50">
    <property type="entry name" value="MALTOSE_MALTODEXTRIN-BINDING PERIPLASMIC PROTEIN"/>
    <property type="match status" value="1"/>
</dbReference>
<name>A0A174K201_9CLOT</name>
<evidence type="ECO:0000256" key="3">
    <source>
        <dbReference type="ARBA" id="ARBA00022729"/>
    </source>
</evidence>
<dbReference type="Proteomes" id="UP000095594">
    <property type="component" value="Unassembled WGS sequence"/>
</dbReference>
<dbReference type="Gene3D" id="3.40.190.10">
    <property type="entry name" value="Periplasmic binding protein-like II"/>
    <property type="match status" value="2"/>
</dbReference>
<reference evidence="5 6" key="1">
    <citation type="submission" date="2015-09" db="EMBL/GenBank/DDBJ databases">
        <authorList>
            <consortium name="Pathogen Informatics"/>
        </authorList>
    </citation>
    <scope>NUCLEOTIDE SEQUENCE [LARGE SCALE GENOMIC DNA]</scope>
    <source>
        <strain evidence="5 6">2789STDY5834856</strain>
    </source>
</reference>
<gene>
    <name evidence="5" type="primary">malX</name>
    <name evidence="5" type="ORF">ERS852471_02911</name>
</gene>
<feature type="signal peptide" evidence="4">
    <location>
        <begin position="1"/>
        <end position="19"/>
    </location>
</feature>
<dbReference type="AlphaFoldDB" id="A0A174K201"/>
<keyword evidence="3 4" id="KW-0732">Signal</keyword>
<feature type="chain" id="PRO_5038880019" evidence="4">
    <location>
        <begin position="20"/>
        <end position="441"/>
    </location>
</feature>
<dbReference type="GO" id="GO:0015768">
    <property type="term" value="P:maltose transport"/>
    <property type="evidence" value="ECO:0007669"/>
    <property type="project" value="TreeGrafter"/>
</dbReference>
<dbReference type="OrthoDB" id="362153at2"/>
<evidence type="ECO:0000256" key="1">
    <source>
        <dbReference type="ARBA" id="ARBA00008520"/>
    </source>
</evidence>
<proteinExistence type="inferred from homology"/>
<dbReference type="GO" id="GO:0042956">
    <property type="term" value="P:maltodextrin transmembrane transport"/>
    <property type="evidence" value="ECO:0007669"/>
    <property type="project" value="TreeGrafter"/>
</dbReference>
<keyword evidence="2" id="KW-0813">Transport</keyword>
<dbReference type="GO" id="GO:1901982">
    <property type="term" value="F:maltose binding"/>
    <property type="evidence" value="ECO:0007669"/>
    <property type="project" value="TreeGrafter"/>
</dbReference>
<evidence type="ECO:0000313" key="6">
    <source>
        <dbReference type="Proteomes" id="UP000095594"/>
    </source>
</evidence>
<protein>
    <submittedName>
        <fullName evidence="5">Maltose/maltodextrin-binding protein</fullName>
    </submittedName>
</protein>
<evidence type="ECO:0000313" key="5">
    <source>
        <dbReference type="EMBL" id="CUP06042.1"/>
    </source>
</evidence>
<organism evidence="5 6">
    <name type="scientific">Clostridium disporicum</name>
    <dbReference type="NCBI Taxonomy" id="84024"/>
    <lineage>
        <taxon>Bacteria</taxon>
        <taxon>Bacillati</taxon>
        <taxon>Bacillota</taxon>
        <taxon>Clostridia</taxon>
        <taxon>Eubacteriales</taxon>
        <taxon>Clostridiaceae</taxon>
        <taxon>Clostridium</taxon>
    </lineage>
</organism>
<sequence length="441" mass="48144">MKKLLVTLLVAATTLNLVACGSSNKGGQTSEGGTNETTGNDAKVELTVQVEEGWVPYYEQVKETVIGKYPNADIKFITTGSFDHLDVLDQSDPTNPDVADVFALPADRLYGLANNNALAAIDAETMANNVGGFKDFKGGLGGNFNVDGEYLAFPYNIETLIGYVNVANAEAAGIDFSKSIELTSVEADQILTTVHDCWFGVAFANSAELELLGHNDAGELYSDATKEWSELTEDQQKLFTALYDYWKFHDTNKTDLWDKEAAGGYIEEQFKTGGTDVIKIDGPWATTSVKDLVGDASNLEVIPLTNITVNGNPLTHWKGGWGLGVNARVEEDADKMAVAQAFIEEIVNPANAQELFKYTGKILENVEPSAYEGIDELEKKVIDATYAGYEKAENRPLFTEWGSVWDSWQNALLSWSSTQPKDAEAAYNEVKASFEAMMSSF</sequence>
<comment type="similarity">
    <text evidence="1">Belongs to the bacterial solute-binding protein 1 family.</text>
</comment>
<evidence type="ECO:0000256" key="4">
    <source>
        <dbReference type="SAM" id="SignalP"/>
    </source>
</evidence>
<accession>A0A174K201</accession>
<dbReference type="SUPFAM" id="SSF53850">
    <property type="entry name" value="Periplasmic binding protein-like II"/>
    <property type="match status" value="1"/>
</dbReference>
<dbReference type="RefSeq" id="WP_055267772.1">
    <property type="nucleotide sequence ID" value="NZ_CABIXQ010000024.1"/>
</dbReference>
<dbReference type="GO" id="GO:0055052">
    <property type="term" value="C:ATP-binding cassette (ABC) transporter complex, substrate-binding subunit-containing"/>
    <property type="evidence" value="ECO:0007669"/>
    <property type="project" value="TreeGrafter"/>
</dbReference>
<dbReference type="EMBL" id="CYZX01000024">
    <property type="protein sequence ID" value="CUP06042.1"/>
    <property type="molecule type" value="Genomic_DNA"/>
</dbReference>